<dbReference type="eggNOG" id="COG1971">
    <property type="taxonomic scope" value="Bacteria"/>
</dbReference>
<keyword evidence="1" id="KW-1003">Cell membrane</keyword>
<gene>
    <name evidence="6" type="ordered locus">Dtox_2417</name>
</gene>
<dbReference type="RefSeq" id="WP_015757929.1">
    <property type="nucleotide sequence ID" value="NC_013216.1"/>
</dbReference>
<dbReference type="STRING" id="485916.Dtox_2417"/>
<feature type="transmembrane region" description="Helical" evidence="5">
    <location>
        <begin position="155"/>
        <end position="180"/>
    </location>
</feature>
<protein>
    <submittedName>
        <fullName evidence="6">Sporulation protein YtaF</fullName>
    </submittedName>
</protein>
<dbReference type="NCBIfam" id="TIGR02840">
    <property type="entry name" value="spore_YtaF"/>
    <property type="match status" value="1"/>
</dbReference>
<dbReference type="InterPro" id="IPR003810">
    <property type="entry name" value="Mntp/YtaF"/>
</dbReference>
<feature type="transmembrane region" description="Helical" evidence="5">
    <location>
        <begin position="29"/>
        <end position="49"/>
    </location>
</feature>
<dbReference type="KEGG" id="dae:Dtox_2417"/>
<evidence type="ECO:0000313" key="6">
    <source>
        <dbReference type="EMBL" id="ACV63228.1"/>
    </source>
</evidence>
<dbReference type="Pfam" id="PF02659">
    <property type="entry name" value="Mntp"/>
    <property type="match status" value="2"/>
</dbReference>
<evidence type="ECO:0000256" key="1">
    <source>
        <dbReference type="ARBA" id="ARBA00022475"/>
    </source>
</evidence>
<keyword evidence="2 5" id="KW-0812">Transmembrane</keyword>
<proteinExistence type="predicted"/>
<feature type="transmembrane region" description="Helical" evidence="5">
    <location>
        <begin position="69"/>
        <end position="86"/>
    </location>
</feature>
<evidence type="ECO:0000256" key="5">
    <source>
        <dbReference type="SAM" id="Phobius"/>
    </source>
</evidence>
<evidence type="ECO:0000256" key="3">
    <source>
        <dbReference type="ARBA" id="ARBA00022989"/>
    </source>
</evidence>
<dbReference type="OrthoDB" id="1679205at2"/>
<dbReference type="InterPro" id="IPR014205">
    <property type="entry name" value="Spore_YtaF"/>
</dbReference>
<organism evidence="6 7">
    <name type="scientific">Desulfofarcimen acetoxidans (strain ATCC 49208 / DSM 771 / KCTC 5769 / VKM B-1644 / 5575)</name>
    <name type="common">Desulfotomaculum acetoxidans</name>
    <dbReference type="NCBI Taxonomy" id="485916"/>
    <lineage>
        <taxon>Bacteria</taxon>
        <taxon>Bacillati</taxon>
        <taxon>Bacillota</taxon>
        <taxon>Clostridia</taxon>
        <taxon>Eubacteriales</taxon>
        <taxon>Peptococcaceae</taxon>
        <taxon>Desulfofarcimen</taxon>
    </lineage>
</organism>
<keyword evidence="7" id="KW-1185">Reference proteome</keyword>
<dbReference type="PANTHER" id="PTHR35529:SF2">
    <property type="entry name" value="SPORULATION PROTEIN YTAF-RELATED"/>
    <property type="match status" value="1"/>
</dbReference>
<accession>C8W0H3</accession>
<dbReference type="PANTHER" id="PTHR35529">
    <property type="entry name" value="MANGANESE EFFLUX PUMP MNTP-RELATED"/>
    <property type="match status" value="1"/>
</dbReference>
<dbReference type="EMBL" id="CP001720">
    <property type="protein sequence ID" value="ACV63228.1"/>
    <property type="molecule type" value="Genomic_DNA"/>
</dbReference>
<keyword evidence="4 5" id="KW-0472">Membrane</keyword>
<name>C8W0H3_DESAS</name>
<evidence type="ECO:0000256" key="4">
    <source>
        <dbReference type="ARBA" id="ARBA00023136"/>
    </source>
</evidence>
<dbReference type="AlphaFoldDB" id="C8W0H3"/>
<keyword evidence="3 5" id="KW-1133">Transmembrane helix</keyword>
<feature type="transmembrane region" description="Helical" evidence="5">
    <location>
        <begin position="200"/>
        <end position="216"/>
    </location>
</feature>
<dbReference type="HOGENOM" id="CLU_094526_0_0_9"/>
<dbReference type="Proteomes" id="UP000002217">
    <property type="component" value="Chromosome"/>
</dbReference>
<evidence type="ECO:0000313" key="7">
    <source>
        <dbReference type="Proteomes" id="UP000002217"/>
    </source>
</evidence>
<evidence type="ECO:0000256" key="2">
    <source>
        <dbReference type="ARBA" id="ARBA00022692"/>
    </source>
</evidence>
<reference evidence="6 7" key="1">
    <citation type="journal article" date="2009" name="Stand. Genomic Sci.">
        <title>Complete genome sequence of Desulfotomaculum acetoxidans type strain (5575).</title>
        <authorList>
            <person name="Spring S."/>
            <person name="Lapidus A."/>
            <person name="Schroder M."/>
            <person name="Gleim D."/>
            <person name="Sims D."/>
            <person name="Meincke L."/>
            <person name="Glavina Del Rio T."/>
            <person name="Tice H."/>
            <person name="Copeland A."/>
            <person name="Cheng J.F."/>
            <person name="Lucas S."/>
            <person name="Chen F."/>
            <person name="Nolan M."/>
            <person name="Bruce D."/>
            <person name="Goodwin L."/>
            <person name="Pitluck S."/>
            <person name="Ivanova N."/>
            <person name="Mavromatis K."/>
            <person name="Mikhailova N."/>
            <person name="Pati A."/>
            <person name="Chen A."/>
            <person name="Palaniappan K."/>
            <person name="Land M."/>
            <person name="Hauser L."/>
            <person name="Chang Y.J."/>
            <person name="Jeffries C.D."/>
            <person name="Chain P."/>
            <person name="Saunders E."/>
            <person name="Brettin T."/>
            <person name="Detter J.C."/>
            <person name="Goker M."/>
            <person name="Bristow J."/>
            <person name="Eisen J.A."/>
            <person name="Markowitz V."/>
            <person name="Hugenholtz P."/>
            <person name="Kyrpides N.C."/>
            <person name="Klenk H.P."/>
            <person name="Han C."/>
        </authorList>
    </citation>
    <scope>NUCLEOTIDE SEQUENCE [LARGE SCALE GENOMIC DNA]</scope>
    <source>
        <strain evidence="7">ATCC 49208 / DSM 771 / VKM B-1644</strain>
    </source>
</reference>
<sequence length="217" mass="23446">MQLISLLLFALALNMDAFATGIAYGMRRILLPLSSLLIISFTSMATITISMQSGRFLADIFSPAFAHRLGGAILLCIGIWILIQAIRESRQITEETQEAAEMTIKQLMHIRIRSLGLVIQVLREPTKADIDKSGVISPKEAIILGLALSMDAFGAGFAVSMFGFPILITALVVGIGHIILTKAGLLIGKSATKCHFSRHFIALPGCILILLGLFKIV</sequence>